<dbReference type="RefSeq" id="XP_017868793.1">
    <property type="nucleotide sequence ID" value="XM_018013304.1"/>
</dbReference>
<feature type="region of interest" description="Disordered" evidence="3">
    <location>
        <begin position="128"/>
        <end position="224"/>
    </location>
</feature>
<evidence type="ECO:0000313" key="4">
    <source>
        <dbReference type="Proteomes" id="UP000694904"/>
    </source>
</evidence>
<proteinExistence type="inferred from homology"/>
<name>A0ABM1PNK7_DROAR</name>
<feature type="region of interest" description="Disordered" evidence="3">
    <location>
        <begin position="461"/>
        <end position="489"/>
    </location>
</feature>
<evidence type="ECO:0000256" key="3">
    <source>
        <dbReference type="SAM" id="MobiDB-lite"/>
    </source>
</evidence>
<organism evidence="4 5">
    <name type="scientific">Drosophila arizonae</name>
    <name type="common">Fruit fly</name>
    <dbReference type="NCBI Taxonomy" id="7263"/>
    <lineage>
        <taxon>Eukaryota</taxon>
        <taxon>Metazoa</taxon>
        <taxon>Ecdysozoa</taxon>
        <taxon>Arthropoda</taxon>
        <taxon>Hexapoda</taxon>
        <taxon>Insecta</taxon>
        <taxon>Pterygota</taxon>
        <taxon>Neoptera</taxon>
        <taxon>Endopterygota</taxon>
        <taxon>Diptera</taxon>
        <taxon>Brachycera</taxon>
        <taxon>Muscomorpha</taxon>
        <taxon>Ephydroidea</taxon>
        <taxon>Drosophilidae</taxon>
        <taxon>Drosophila</taxon>
    </lineage>
</organism>
<feature type="compositionally biased region" description="Polar residues" evidence="3">
    <location>
        <begin position="475"/>
        <end position="489"/>
    </location>
</feature>
<sequence length="489" mass="56622">MVKGKKPYIDRKKAVTFHLVHRSQHDPLVTDETAPQRVLLEASARQSQSKPQDEATVDPEKRREELKKFGIHFDDDYDYLQHLKKRENDVVWEYMENPNQAKKTNAEDAKAQTKLLLPSSVFASEFEESEGMLNKAAPQPGPRPDWDPDVVAALDSDFEDTEELEDDFVMKAMGSGDEDEEGDDEDWEDEDEENDMDFDSDNLNEDENADEMMDRLGPLMRKSRFDDEETKSRFTEYSMSSSVIRRNEQLSLLDDRFEQFYASYDDPELGDLALEDIEGQWHQKHPVVMQCFQEFKKKNEDLKYDKEWDRERIKKYENVVDGEHDPTDELVDYEVEDGKEKKWDCESILSTYSNIYNHPKLIDEPRANRRAAPIKIDPKTGLPANVLRGGTDAQLTAKALANLADDSADNAGPKSLCAKSVLSTLSVLSIRPKDETPEEKRERKRLLKDYRSERRIEKKANAEAFKEEKKRQTHVKINQRTNQQGSTIV</sequence>
<evidence type="ECO:0000256" key="1">
    <source>
        <dbReference type="ARBA" id="ARBA00009078"/>
    </source>
</evidence>
<protein>
    <recommendedName>
        <fullName evidence="2">Protein LTV1 homolog</fullName>
    </recommendedName>
</protein>
<dbReference type="Proteomes" id="UP000694904">
    <property type="component" value="Chromosome 5"/>
</dbReference>
<keyword evidence="4" id="KW-1185">Reference proteome</keyword>
<reference evidence="4" key="2">
    <citation type="journal article" date="2016" name="G3 (Bethesda)">
        <title>Genome Evolution in Three Species of Cactophilic Drosophila.</title>
        <authorList>
            <person name="Sanchez-Flores A."/>
            <person name="Penazola F."/>
            <person name="Carpinteyro-Ponce J."/>
            <person name="Nazario-Yepiz N."/>
            <person name="Abreu-Goodger C."/>
            <person name="Machado C.A."/>
            <person name="Markow T.A."/>
        </authorList>
    </citation>
    <scope>NUCLEOTIDE SEQUENCE [LARGE SCALE GENOMIC DNA]</scope>
</reference>
<dbReference type="Pfam" id="PF04180">
    <property type="entry name" value="LTV"/>
    <property type="match status" value="1"/>
</dbReference>
<feature type="compositionally biased region" description="Acidic residues" evidence="3">
    <location>
        <begin position="156"/>
        <end position="167"/>
    </location>
</feature>
<evidence type="ECO:0000313" key="5">
    <source>
        <dbReference type="RefSeq" id="XP_017868793.1"/>
    </source>
</evidence>
<accession>A0ABM1PNK7</accession>
<dbReference type="PANTHER" id="PTHR21531:SF0">
    <property type="entry name" value="PROTEIN LTV1 HOMOLOG"/>
    <property type="match status" value="1"/>
</dbReference>
<dbReference type="GeneID" id="108617493"/>
<reference evidence="5" key="3">
    <citation type="submission" date="2025-08" db="UniProtKB">
        <authorList>
            <consortium name="RefSeq"/>
        </authorList>
    </citation>
    <scope>IDENTIFICATION</scope>
    <source>
        <tissue evidence="5">Whole organism</tissue>
    </source>
</reference>
<evidence type="ECO:0000256" key="2">
    <source>
        <dbReference type="ARBA" id="ARBA00021561"/>
    </source>
</evidence>
<feature type="compositionally biased region" description="Basic and acidic residues" evidence="3">
    <location>
        <begin position="461"/>
        <end position="470"/>
    </location>
</feature>
<feature type="compositionally biased region" description="Acidic residues" evidence="3">
    <location>
        <begin position="176"/>
        <end position="211"/>
    </location>
</feature>
<dbReference type="InterPro" id="IPR007307">
    <property type="entry name" value="Ltv1"/>
</dbReference>
<dbReference type="PANTHER" id="PTHR21531">
    <property type="entry name" value="LOW-TEMPERATURE VIABILITY PROTEIN LTV1-RELATED"/>
    <property type="match status" value="1"/>
</dbReference>
<gene>
    <name evidence="5" type="primary">LOC108617493</name>
</gene>
<feature type="region of interest" description="Disordered" evidence="3">
    <location>
        <begin position="42"/>
        <end position="63"/>
    </location>
</feature>
<comment type="similarity">
    <text evidence="1">Belongs to the LTV1 family.</text>
</comment>
<reference evidence="4" key="1">
    <citation type="journal article" date="1997" name="Nucleic Acids Res.">
        <title>tRNAscan-SE: a program for improved detection of transfer RNA genes in genomic sequence.</title>
        <authorList>
            <person name="Lowe T.M."/>
            <person name="Eddy S.R."/>
        </authorList>
    </citation>
    <scope>NUCLEOTIDE SEQUENCE [LARGE SCALE GENOMIC DNA]</scope>
</reference>